<evidence type="ECO:0000313" key="3">
    <source>
        <dbReference type="Proteomes" id="UP000663444"/>
    </source>
</evidence>
<sequence length="107" mass="12025">MSIMLIDKNDACRVVCDGRLTFQFARELEDRVIDALRRYSRFELDLSGITEIDLHGLHLLQLLTTVGGDKVKTVAGSPIVDQARKRLLTSSRGTWLRGTPEERARAA</sequence>
<gene>
    <name evidence="2" type="ORF">IWH25_17740</name>
</gene>
<dbReference type="AlphaFoldDB" id="A0A974PY13"/>
<reference evidence="2" key="1">
    <citation type="submission" date="2020-11" db="EMBL/GenBank/DDBJ databases">
        <title>Azospira restricta DSM 18626 genome sequence.</title>
        <authorList>
            <person name="Moe W.M."/>
        </authorList>
    </citation>
    <scope>NUCLEOTIDE SEQUENCE</scope>
    <source>
        <strain evidence="2">DSM 18626</strain>
    </source>
</reference>
<dbReference type="Gene3D" id="3.30.750.24">
    <property type="entry name" value="STAS domain"/>
    <property type="match status" value="1"/>
</dbReference>
<accession>A0A974PY13</accession>
<dbReference type="InterPro" id="IPR002645">
    <property type="entry name" value="STAS_dom"/>
</dbReference>
<dbReference type="Proteomes" id="UP000663444">
    <property type="component" value="Chromosome"/>
</dbReference>
<dbReference type="InterPro" id="IPR058548">
    <property type="entry name" value="MlaB-like_STAS"/>
</dbReference>
<dbReference type="Pfam" id="PF13466">
    <property type="entry name" value="STAS_2"/>
    <property type="match status" value="1"/>
</dbReference>
<dbReference type="EMBL" id="CP064781">
    <property type="protein sequence ID" value="QRJ63557.1"/>
    <property type="molecule type" value="Genomic_DNA"/>
</dbReference>
<dbReference type="SUPFAM" id="SSF52091">
    <property type="entry name" value="SpoIIaa-like"/>
    <property type="match status" value="1"/>
</dbReference>
<feature type="domain" description="STAS" evidence="1">
    <location>
        <begin position="17"/>
        <end position="60"/>
    </location>
</feature>
<dbReference type="InterPro" id="IPR036513">
    <property type="entry name" value="STAS_dom_sf"/>
</dbReference>
<protein>
    <recommendedName>
        <fullName evidence="1">STAS domain-containing protein</fullName>
    </recommendedName>
</protein>
<dbReference type="RefSeq" id="WP_203387085.1">
    <property type="nucleotide sequence ID" value="NZ_CP064781.1"/>
</dbReference>
<name>A0A974PY13_9RHOO</name>
<evidence type="ECO:0000259" key="1">
    <source>
        <dbReference type="PROSITE" id="PS50801"/>
    </source>
</evidence>
<dbReference type="KEGG" id="ares:IWH25_17740"/>
<evidence type="ECO:0000313" key="2">
    <source>
        <dbReference type="EMBL" id="QRJ63557.1"/>
    </source>
</evidence>
<organism evidence="2 3">
    <name type="scientific">Azospira restricta</name>
    <dbReference type="NCBI Taxonomy" id="404405"/>
    <lineage>
        <taxon>Bacteria</taxon>
        <taxon>Pseudomonadati</taxon>
        <taxon>Pseudomonadota</taxon>
        <taxon>Betaproteobacteria</taxon>
        <taxon>Rhodocyclales</taxon>
        <taxon>Rhodocyclaceae</taxon>
        <taxon>Azospira</taxon>
    </lineage>
</organism>
<dbReference type="PROSITE" id="PS50801">
    <property type="entry name" value="STAS"/>
    <property type="match status" value="1"/>
</dbReference>
<proteinExistence type="predicted"/>
<keyword evidence="3" id="KW-1185">Reference proteome</keyword>